<protein>
    <recommendedName>
        <fullName evidence="4">Membrane protein ArfC</fullName>
    </recommendedName>
</protein>
<reference evidence="2 3" key="1">
    <citation type="submission" date="2016-01" db="EMBL/GenBank/DDBJ databases">
        <title>The new phylogeny of the genus Mycobacterium.</title>
        <authorList>
            <person name="Tarcisio F."/>
            <person name="Conor M."/>
            <person name="Antonella G."/>
            <person name="Elisabetta G."/>
            <person name="Giulia F.S."/>
            <person name="Sara T."/>
            <person name="Anna F."/>
            <person name="Clotilde B."/>
            <person name="Roberto B."/>
            <person name="Veronica D.S."/>
            <person name="Fabio R."/>
            <person name="Monica P."/>
            <person name="Olivier J."/>
            <person name="Enrico T."/>
            <person name="Nicola S."/>
        </authorList>
    </citation>
    <scope>NUCLEOTIDE SEQUENCE [LARGE SCALE GENOMIC DNA]</scope>
    <source>
        <strain evidence="2 3">DSM 44166</strain>
    </source>
</reference>
<dbReference type="RefSeq" id="WP_085670570.1">
    <property type="nucleotide sequence ID" value="NZ_JACKRU010000152.1"/>
</dbReference>
<dbReference type="EMBL" id="LQPW01000062">
    <property type="protein sequence ID" value="ORX07393.1"/>
    <property type="molecule type" value="Genomic_DNA"/>
</dbReference>
<feature type="region of interest" description="Disordered" evidence="1">
    <location>
        <begin position="37"/>
        <end position="101"/>
    </location>
</feature>
<organism evidence="2 3">
    <name type="scientific">Mycobacterium szulgai</name>
    <dbReference type="NCBI Taxonomy" id="1787"/>
    <lineage>
        <taxon>Bacteria</taxon>
        <taxon>Bacillati</taxon>
        <taxon>Actinomycetota</taxon>
        <taxon>Actinomycetes</taxon>
        <taxon>Mycobacteriales</taxon>
        <taxon>Mycobacteriaceae</taxon>
        <taxon>Mycobacterium</taxon>
    </lineage>
</organism>
<evidence type="ECO:0000313" key="3">
    <source>
        <dbReference type="Proteomes" id="UP000193317"/>
    </source>
</evidence>
<dbReference type="OrthoDB" id="4871889at2"/>
<comment type="caution">
    <text evidence="2">The sequence shown here is derived from an EMBL/GenBank/DDBJ whole genome shotgun (WGS) entry which is preliminary data.</text>
</comment>
<evidence type="ECO:0000256" key="1">
    <source>
        <dbReference type="SAM" id="MobiDB-lite"/>
    </source>
</evidence>
<feature type="compositionally biased region" description="Basic residues" evidence="1">
    <location>
        <begin position="59"/>
        <end position="71"/>
    </location>
</feature>
<feature type="region of interest" description="Disordered" evidence="1">
    <location>
        <begin position="136"/>
        <end position="158"/>
    </location>
</feature>
<keyword evidence="3" id="KW-1185">Reference proteome</keyword>
<dbReference type="AlphaFoldDB" id="A0A1X2ENW5"/>
<accession>A0A1X2ENW5</accession>
<evidence type="ECO:0000313" key="2">
    <source>
        <dbReference type="EMBL" id="ORX07393.1"/>
    </source>
</evidence>
<name>A0A1X2ENW5_MYCSZ</name>
<dbReference type="Proteomes" id="UP000193317">
    <property type="component" value="Unassembled WGS sequence"/>
</dbReference>
<evidence type="ECO:0008006" key="4">
    <source>
        <dbReference type="Google" id="ProtNLM"/>
    </source>
</evidence>
<proteinExistence type="predicted"/>
<gene>
    <name evidence="2" type="ORF">AWC27_26135</name>
</gene>
<sequence length="209" mass="22865">MAQVHWWLVAVAFALGLVLTLAMSIRPTTVRARVWTPIGGFTAPPRPAPAKRPGPAKRVPPHKGQRPRRPVGKGVPAKKVPARKGAPTKRIPAGKSPATARIPRVGERPTERLALTVDAVTERIPVAKDVARNQVPRTTHTPYGPGSARADADGSGPEGWVVKGRSDTRLYYTPEDPSYDPVIAQVWFENEEVAARAFFTPWRKSTQRK</sequence>